<feature type="region of interest" description="Disordered" evidence="1">
    <location>
        <begin position="1"/>
        <end position="29"/>
    </location>
</feature>
<accession>A0AA35YX76</accession>
<dbReference type="EMBL" id="OX465080">
    <property type="protein sequence ID" value="CAI9281789.1"/>
    <property type="molecule type" value="Genomic_DNA"/>
</dbReference>
<dbReference type="Proteomes" id="UP001177003">
    <property type="component" value="Chromosome 4"/>
</dbReference>
<evidence type="ECO:0000313" key="2">
    <source>
        <dbReference type="EMBL" id="CAI9281789.1"/>
    </source>
</evidence>
<keyword evidence="3" id="KW-1185">Reference proteome</keyword>
<reference evidence="2" key="1">
    <citation type="submission" date="2023-04" db="EMBL/GenBank/DDBJ databases">
        <authorList>
            <person name="Vijverberg K."/>
            <person name="Xiong W."/>
            <person name="Schranz E."/>
        </authorList>
    </citation>
    <scope>NUCLEOTIDE SEQUENCE</scope>
</reference>
<evidence type="ECO:0000313" key="3">
    <source>
        <dbReference type="Proteomes" id="UP001177003"/>
    </source>
</evidence>
<protein>
    <submittedName>
        <fullName evidence="2">Uncharacterized protein</fullName>
    </submittedName>
</protein>
<evidence type="ECO:0000256" key="1">
    <source>
        <dbReference type="SAM" id="MobiDB-lite"/>
    </source>
</evidence>
<sequence length="183" mass="21112">MKKTKTGSSDKPVKESKSMKIPKKPPVTDAEPVTHEVLVVDTTLTKHVGPETQKEIIPSKTGVFRRIKIRSKHKSRSLLTNVIRKPHVPHQGVLFHEIPMPVSPSSKKRRAGDMAKHISKKKTKKITMIISFEFIDDGDEKILETPEPNLQKILRFLHKQLLYHLEIRLPSHFLRRNELLKFL</sequence>
<gene>
    <name evidence="2" type="ORF">LSALG_LOCUS21464</name>
</gene>
<name>A0AA35YX76_LACSI</name>
<proteinExistence type="predicted"/>
<dbReference type="AlphaFoldDB" id="A0AA35YX76"/>
<organism evidence="2 3">
    <name type="scientific">Lactuca saligna</name>
    <name type="common">Willowleaf lettuce</name>
    <dbReference type="NCBI Taxonomy" id="75948"/>
    <lineage>
        <taxon>Eukaryota</taxon>
        <taxon>Viridiplantae</taxon>
        <taxon>Streptophyta</taxon>
        <taxon>Embryophyta</taxon>
        <taxon>Tracheophyta</taxon>
        <taxon>Spermatophyta</taxon>
        <taxon>Magnoliopsida</taxon>
        <taxon>eudicotyledons</taxon>
        <taxon>Gunneridae</taxon>
        <taxon>Pentapetalae</taxon>
        <taxon>asterids</taxon>
        <taxon>campanulids</taxon>
        <taxon>Asterales</taxon>
        <taxon>Asteraceae</taxon>
        <taxon>Cichorioideae</taxon>
        <taxon>Cichorieae</taxon>
        <taxon>Lactucinae</taxon>
        <taxon>Lactuca</taxon>
    </lineage>
</organism>